<dbReference type="Proteomes" id="UP001161757">
    <property type="component" value="Unassembled WGS sequence"/>
</dbReference>
<evidence type="ECO:0000259" key="5">
    <source>
        <dbReference type="Pfam" id="PF10516"/>
    </source>
</evidence>
<name>A0AAN6F3G7_EXODE</name>
<dbReference type="InterPro" id="IPR011990">
    <property type="entry name" value="TPR-like_helical_dom_sf"/>
</dbReference>
<dbReference type="Gene3D" id="1.25.40.10">
    <property type="entry name" value="Tetratricopeptide repeat domain"/>
    <property type="match status" value="1"/>
</dbReference>
<dbReference type="PANTHER" id="PTHR15081:SF1">
    <property type="entry name" value="NUCLEAR AUTOANTIGENIC SPERM PROTEIN"/>
    <property type="match status" value="1"/>
</dbReference>
<feature type="compositionally biased region" description="Low complexity" evidence="3">
    <location>
        <begin position="509"/>
        <end position="532"/>
    </location>
</feature>
<keyword evidence="2" id="KW-0802">TPR repeat</keyword>
<dbReference type="GO" id="GO:0042393">
    <property type="term" value="F:histone binding"/>
    <property type="evidence" value="ECO:0007669"/>
    <property type="project" value="TreeGrafter"/>
</dbReference>
<feature type="region of interest" description="Disordered" evidence="3">
    <location>
        <begin position="57"/>
        <end position="80"/>
    </location>
</feature>
<keyword evidence="1" id="KW-0677">Repeat</keyword>
<accession>A0AAN6F3G7</accession>
<feature type="region of interest" description="Disordered" evidence="3">
    <location>
        <begin position="154"/>
        <end position="259"/>
    </location>
</feature>
<proteinExistence type="predicted"/>
<evidence type="ECO:0000313" key="7">
    <source>
        <dbReference type="Proteomes" id="UP001161757"/>
    </source>
</evidence>
<keyword evidence="4" id="KW-0472">Membrane</keyword>
<dbReference type="GO" id="GO:0034080">
    <property type="term" value="P:CENP-A containing chromatin assembly"/>
    <property type="evidence" value="ECO:0007669"/>
    <property type="project" value="TreeGrafter"/>
</dbReference>
<comment type="caution">
    <text evidence="6">The sequence shown here is derived from an EMBL/GenBank/DDBJ whole genome shotgun (WGS) entry which is preliminary data.</text>
</comment>
<feature type="transmembrane region" description="Helical" evidence="4">
    <location>
        <begin position="6"/>
        <end position="27"/>
    </location>
</feature>
<dbReference type="Pfam" id="PF10516">
    <property type="entry name" value="SHNi-TPR"/>
    <property type="match status" value="1"/>
</dbReference>
<dbReference type="GO" id="GO:0005654">
    <property type="term" value="C:nucleoplasm"/>
    <property type="evidence" value="ECO:0007669"/>
    <property type="project" value="TreeGrafter"/>
</dbReference>
<feature type="domain" description="Tetratricopeptide SHNi-TPR" evidence="5">
    <location>
        <begin position="311"/>
        <end position="347"/>
    </location>
</feature>
<dbReference type="PANTHER" id="PTHR15081">
    <property type="entry name" value="NUCLEAR AUTOANTIGENIC SPERM PROTEIN NASP -RELATED"/>
    <property type="match status" value="1"/>
</dbReference>
<evidence type="ECO:0000256" key="3">
    <source>
        <dbReference type="SAM" id="MobiDB-lite"/>
    </source>
</evidence>
<dbReference type="AlphaFoldDB" id="A0AAN6F3G7"/>
<feature type="compositionally biased region" description="Basic and acidic residues" evidence="3">
    <location>
        <begin position="209"/>
        <end position="223"/>
    </location>
</feature>
<keyword evidence="4" id="KW-0812">Transmembrane</keyword>
<evidence type="ECO:0000256" key="1">
    <source>
        <dbReference type="ARBA" id="ARBA00022737"/>
    </source>
</evidence>
<feature type="compositionally biased region" description="Acidic residues" evidence="3">
    <location>
        <begin position="231"/>
        <end position="259"/>
    </location>
</feature>
<keyword evidence="4" id="KW-1133">Transmembrane helix</keyword>
<feature type="region of interest" description="Disordered" evidence="3">
    <location>
        <begin position="490"/>
        <end position="570"/>
    </location>
</feature>
<dbReference type="EMBL" id="JAJGCB010000001">
    <property type="protein sequence ID" value="KAJ8996053.1"/>
    <property type="molecule type" value="Genomic_DNA"/>
</dbReference>
<evidence type="ECO:0000256" key="2">
    <source>
        <dbReference type="ARBA" id="ARBA00022803"/>
    </source>
</evidence>
<feature type="compositionally biased region" description="Basic residues" evidence="3">
    <location>
        <begin position="163"/>
        <end position="172"/>
    </location>
</feature>
<protein>
    <recommendedName>
        <fullName evidence="5">Tetratricopeptide SHNi-TPR domain-containing protein</fullName>
    </recommendedName>
</protein>
<feature type="compositionally biased region" description="Basic and acidic residues" evidence="3">
    <location>
        <begin position="558"/>
        <end position="570"/>
    </location>
</feature>
<evidence type="ECO:0000256" key="4">
    <source>
        <dbReference type="SAM" id="Phobius"/>
    </source>
</evidence>
<dbReference type="InterPro" id="IPR051730">
    <property type="entry name" value="NASP-like"/>
</dbReference>
<reference evidence="6" key="1">
    <citation type="submission" date="2023-01" db="EMBL/GenBank/DDBJ databases">
        <title>Exophiala dermititidis isolated from Cystic Fibrosis Patient.</title>
        <authorList>
            <person name="Kurbessoian T."/>
            <person name="Crocker A."/>
            <person name="Murante D."/>
            <person name="Hogan D.A."/>
            <person name="Stajich J.E."/>
        </authorList>
    </citation>
    <scope>NUCLEOTIDE SEQUENCE</scope>
    <source>
        <strain evidence="6">Ex8</strain>
    </source>
</reference>
<dbReference type="GO" id="GO:0006335">
    <property type="term" value="P:DNA replication-dependent chromatin assembly"/>
    <property type="evidence" value="ECO:0007669"/>
    <property type="project" value="TreeGrafter"/>
</dbReference>
<dbReference type="InterPro" id="IPR019544">
    <property type="entry name" value="Tetratricopeptide_SHNi-TPR_dom"/>
</dbReference>
<evidence type="ECO:0000313" key="6">
    <source>
        <dbReference type="EMBL" id="KAJ8996053.1"/>
    </source>
</evidence>
<organism evidence="6 7">
    <name type="scientific">Exophiala dermatitidis</name>
    <name type="common">Black yeast-like fungus</name>
    <name type="synonym">Wangiella dermatitidis</name>
    <dbReference type="NCBI Taxonomy" id="5970"/>
    <lineage>
        <taxon>Eukaryota</taxon>
        <taxon>Fungi</taxon>
        <taxon>Dikarya</taxon>
        <taxon>Ascomycota</taxon>
        <taxon>Pezizomycotina</taxon>
        <taxon>Eurotiomycetes</taxon>
        <taxon>Chaetothyriomycetidae</taxon>
        <taxon>Chaetothyriales</taxon>
        <taxon>Herpotrichiellaceae</taxon>
        <taxon>Exophiala</taxon>
    </lineage>
</organism>
<gene>
    <name evidence="6" type="ORF">HRR80_000797</name>
</gene>
<sequence>MPCASIVWLPCFCAFATLSLLPLLLYCRIARTLCRYLCFLRTASCYHHQITRHVRQMSTTEATQEPEASPAAVQADEQSKPATHGRLAELVAKATAEYAVKHYSEAAELYSQASEIQAELNGEMALENADLYYSYGKCLFFLAQQTSSVLGGTATSAQLSRSKEKKASKKRNANGARRAGQTTDEVAAGESSKTLEPLAEGPLPNVGDVVREEDVKPEEKPSDKPLFQISGDDENWDDSDDDEEEEQDEEAAGEEDDDFANAYELLDLARVLYLKKLDQTQESVLEESAKGKYVPSIDLTPEVKALKARVADIYDLQSEVSLEGEKYSAAVNDLKACLALREELEPPYSSILAECHYKLSLALEFAAQTQQRDADGNPTEELQVDWDIRNEAIAQQEKAIEVCELRIHRESAALDKMEDGAEKDKVRAHIEDVQSMVGDMEDRLSELRKPPVSVKAETESEMKEQISGILGNILGSGASEEERKAKLEQVSEKANDLTGLVKRKKPKNAQADGGQSGSGSAVSTPAAVSAVGEASGCGSTNTANKRKVGFVDEVEDGDSGKKAKLEGAGS</sequence>